<gene>
    <name evidence="2" type="ORF">B0T16DRAFT_452418</name>
</gene>
<dbReference type="GO" id="GO:0008168">
    <property type="term" value="F:methyltransferase activity"/>
    <property type="evidence" value="ECO:0007669"/>
    <property type="project" value="UniProtKB-KW"/>
</dbReference>
<dbReference type="InterPro" id="IPR029063">
    <property type="entry name" value="SAM-dependent_MTases_sf"/>
</dbReference>
<dbReference type="EMBL" id="JAULSV010000001">
    <property type="protein sequence ID" value="KAK0656911.1"/>
    <property type="molecule type" value="Genomic_DNA"/>
</dbReference>
<keyword evidence="3" id="KW-1185">Reference proteome</keyword>
<evidence type="ECO:0000256" key="1">
    <source>
        <dbReference type="ARBA" id="ARBA00038158"/>
    </source>
</evidence>
<keyword evidence="2" id="KW-0489">Methyltransferase</keyword>
<comment type="caution">
    <text evidence="2">The sequence shown here is derived from an EMBL/GenBank/DDBJ whole genome shotgun (WGS) entry which is preliminary data.</text>
</comment>
<evidence type="ECO:0000313" key="3">
    <source>
        <dbReference type="Proteomes" id="UP001174936"/>
    </source>
</evidence>
<sequence length="253" mass="28066">MASVQKLLGQIQDALRHHSEWLGLDASKPQRILDYGCGNGTVSTALLNSFPLAIFRGLDNLDPQTELYNEEAFKLLGPNHQDRMSALTGDLHDTSKTPILDDPEWFGFDSLITSFALHHFDDPICSLALLKARVKPGGTVVVVDWLKKEEEEGDNDEVAEGPAVVGRGESQMVGTDRAGTGKRRKYNPENMMPVPMGRIWPGFSLRDIREDCETTGLTDVNVRIWPEEIELPRMATFGGRVTMYISKATVPLS</sequence>
<dbReference type="Gene3D" id="3.40.50.150">
    <property type="entry name" value="Vaccinia Virus protein VP39"/>
    <property type="match status" value="1"/>
</dbReference>
<dbReference type="AlphaFoldDB" id="A0AA39YQT0"/>
<evidence type="ECO:0000313" key="2">
    <source>
        <dbReference type="EMBL" id="KAK0656911.1"/>
    </source>
</evidence>
<dbReference type="Pfam" id="PF13489">
    <property type="entry name" value="Methyltransf_23"/>
    <property type="match status" value="1"/>
</dbReference>
<dbReference type="PANTHER" id="PTHR43591">
    <property type="entry name" value="METHYLTRANSFERASE"/>
    <property type="match status" value="1"/>
</dbReference>
<keyword evidence="2" id="KW-0808">Transferase</keyword>
<dbReference type="Proteomes" id="UP001174936">
    <property type="component" value="Unassembled WGS sequence"/>
</dbReference>
<organism evidence="2 3">
    <name type="scientific">Cercophora newfieldiana</name>
    <dbReference type="NCBI Taxonomy" id="92897"/>
    <lineage>
        <taxon>Eukaryota</taxon>
        <taxon>Fungi</taxon>
        <taxon>Dikarya</taxon>
        <taxon>Ascomycota</taxon>
        <taxon>Pezizomycotina</taxon>
        <taxon>Sordariomycetes</taxon>
        <taxon>Sordariomycetidae</taxon>
        <taxon>Sordariales</taxon>
        <taxon>Lasiosphaeriaceae</taxon>
        <taxon>Cercophora</taxon>
    </lineage>
</organism>
<protein>
    <submittedName>
        <fullName evidence="2">S-adenosyl-L-methionine-dependent methyltransferase</fullName>
    </submittedName>
</protein>
<name>A0AA39YQT0_9PEZI</name>
<accession>A0AA39YQT0</accession>
<proteinExistence type="inferred from homology"/>
<dbReference type="CDD" id="cd02440">
    <property type="entry name" value="AdoMet_MTases"/>
    <property type="match status" value="1"/>
</dbReference>
<comment type="similarity">
    <text evidence="1">Belongs to the methyltransferase superfamily. LaeA methyltransferase family.</text>
</comment>
<reference evidence="2" key="1">
    <citation type="submission" date="2023-06" db="EMBL/GenBank/DDBJ databases">
        <title>Genome-scale phylogeny and comparative genomics of the fungal order Sordariales.</title>
        <authorList>
            <consortium name="Lawrence Berkeley National Laboratory"/>
            <person name="Hensen N."/>
            <person name="Bonometti L."/>
            <person name="Westerberg I."/>
            <person name="Brannstrom I.O."/>
            <person name="Guillou S."/>
            <person name="Cros-Aarteil S."/>
            <person name="Calhoun S."/>
            <person name="Haridas S."/>
            <person name="Kuo A."/>
            <person name="Mondo S."/>
            <person name="Pangilinan J."/>
            <person name="Riley R."/>
            <person name="Labutti K."/>
            <person name="Andreopoulos B."/>
            <person name="Lipzen A."/>
            <person name="Chen C."/>
            <person name="Yanf M."/>
            <person name="Daum C."/>
            <person name="Ng V."/>
            <person name="Clum A."/>
            <person name="Steindorff A."/>
            <person name="Ohm R."/>
            <person name="Martin F."/>
            <person name="Silar P."/>
            <person name="Natvig D."/>
            <person name="Lalanne C."/>
            <person name="Gautier V."/>
            <person name="Ament-Velasquez S.L."/>
            <person name="Kruys A."/>
            <person name="Hutchinson M.I."/>
            <person name="Powell A.J."/>
            <person name="Barry K."/>
            <person name="Miller A.N."/>
            <person name="Grigoriev I.V."/>
            <person name="Debuchy R."/>
            <person name="Gladieux P."/>
            <person name="Thoren M.H."/>
            <person name="Johannesson H."/>
        </authorList>
    </citation>
    <scope>NUCLEOTIDE SEQUENCE</scope>
    <source>
        <strain evidence="2">SMH2532-1</strain>
    </source>
</reference>
<dbReference type="GO" id="GO:0032259">
    <property type="term" value="P:methylation"/>
    <property type="evidence" value="ECO:0007669"/>
    <property type="project" value="UniProtKB-KW"/>
</dbReference>
<dbReference type="SUPFAM" id="SSF53335">
    <property type="entry name" value="S-adenosyl-L-methionine-dependent methyltransferases"/>
    <property type="match status" value="1"/>
</dbReference>